<dbReference type="AlphaFoldDB" id="X1ID20"/>
<comment type="caution">
    <text evidence="1">The sequence shown here is derived from an EMBL/GenBank/DDBJ whole genome shotgun (WGS) entry which is preliminary data.</text>
</comment>
<sequence>MLKAYSIRNKIFEIVGIEVSAVSRALEKRNAAKFISPDSFVIDAFDNSQSR</sequence>
<dbReference type="EMBL" id="BARU01033412">
    <property type="protein sequence ID" value="GAH67170.1"/>
    <property type="molecule type" value="Genomic_DNA"/>
</dbReference>
<gene>
    <name evidence="1" type="ORF">S03H2_52594</name>
</gene>
<reference evidence="1" key="1">
    <citation type="journal article" date="2014" name="Front. Microbiol.">
        <title>High frequency of phylogenetically diverse reductive dehalogenase-homologous genes in deep subseafloor sedimentary metagenomes.</title>
        <authorList>
            <person name="Kawai M."/>
            <person name="Futagami T."/>
            <person name="Toyoda A."/>
            <person name="Takaki Y."/>
            <person name="Nishi S."/>
            <person name="Hori S."/>
            <person name="Arai W."/>
            <person name="Tsubouchi T."/>
            <person name="Morono Y."/>
            <person name="Uchiyama I."/>
            <person name="Ito T."/>
            <person name="Fujiyama A."/>
            <person name="Inagaki F."/>
            <person name="Takami H."/>
        </authorList>
    </citation>
    <scope>NUCLEOTIDE SEQUENCE</scope>
    <source>
        <strain evidence="1">Expedition CK06-06</strain>
    </source>
</reference>
<protein>
    <submittedName>
        <fullName evidence="1">Uncharacterized protein</fullName>
    </submittedName>
</protein>
<name>X1ID20_9ZZZZ</name>
<feature type="non-terminal residue" evidence="1">
    <location>
        <position position="51"/>
    </location>
</feature>
<evidence type="ECO:0000313" key="1">
    <source>
        <dbReference type="EMBL" id="GAH67170.1"/>
    </source>
</evidence>
<proteinExistence type="predicted"/>
<accession>X1ID20</accession>
<organism evidence="1">
    <name type="scientific">marine sediment metagenome</name>
    <dbReference type="NCBI Taxonomy" id="412755"/>
    <lineage>
        <taxon>unclassified sequences</taxon>
        <taxon>metagenomes</taxon>
        <taxon>ecological metagenomes</taxon>
    </lineage>
</organism>